<dbReference type="Pfam" id="PF13924">
    <property type="entry name" value="Lipocalin_5"/>
    <property type="match status" value="1"/>
</dbReference>
<keyword evidence="4" id="KW-1185">Reference proteome</keyword>
<comment type="caution">
    <text evidence="3">The sequence shown here is derived from an EMBL/GenBank/DDBJ whole genome shotgun (WGS) entry which is preliminary data.</text>
</comment>
<keyword evidence="1" id="KW-0732">Signal</keyword>
<name>A0ABN1FQ59_9PROT</name>
<proteinExistence type="predicted"/>
<evidence type="ECO:0000259" key="2">
    <source>
        <dbReference type="Pfam" id="PF13924"/>
    </source>
</evidence>
<evidence type="ECO:0000256" key="1">
    <source>
        <dbReference type="SAM" id="SignalP"/>
    </source>
</evidence>
<dbReference type="InterPro" id="IPR024311">
    <property type="entry name" value="Lipocalin-like"/>
</dbReference>
<dbReference type="Proteomes" id="UP001501588">
    <property type="component" value="Unassembled WGS sequence"/>
</dbReference>
<reference evidence="3 4" key="1">
    <citation type="journal article" date="2019" name="Int. J. Syst. Evol. Microbiol.">
        <title>The Global Catalogue of Microorganisms (GCM) 10K type strain sequencing project: providing services to taxonomists for standard genome sequencing and annotation.</title>
        <authorList>
            <consortium name="The Broad Institute Genomics Platform"/>
            <consortium name="The Broad Institute Genome Sequencing Center for Infectious Disease"/>
            <person name="Wu L."/>
            <person name="Ma J."/>
        </authorList>
    </citation>
    <scope>NUCLEOTIDE SEQUENCE [LARGE SCALE GENOMIC DNA]</scope>
    <source>
        <strain evidence="3 4">JCM 9933</strain>
    </source>
</reference>
<sequence length="184" mass="20717">MTKHRLRSRPSALAAATAAAVASLCSAHAAKADDLKRADVVGTWRLVSVETLRPNGEVSHEWMGRNPLGLIIYDATGRMAVQIMRDPRPTFAPGRLCCIPERTATPDEIGAAYMGYYAYFGTYEVDERDGAVIHRVQASLWPQEVERNYRRRAEVSGDRLTLTTPRFQWAGEQRANRLTWERAR</sequence>
<evidence type="ECO:0000313" key="3">
    <source>
        <dbReference type="EMBL" id="GAA0595471.1"/>
    </source>
</evidence>
<dbReference type="EMBL" id="BAAAFZ010000060">
    <property type="protein sequence ID" value="GAA0595471.1"/>
    <property type="molecule type" value="Genomic_DNA"/>
</dbReference>
<gene>
    <name evidence="3" type="ORF">GCM10009416_37270</name>
</gene>
<accession>A0ABN1FQ59</accession>
<feature type="domain" description="Lipocalin-like" evidence="2">
    <location>
        <begin position="41"/>
        <end position="183"/>
    </location>
</feature>
<protein>
    <recommendedName>
        <fullName evidence="2">Lipocalin-like domain-containing protein</fullName>
    </recommendedName>
</protein>
<feature type="chain" id="PRO_5047400794" description="Lipocalin-like domain-containing protein" evidence="1">
    <location>
        <begin position="30"/>
        <end position="184"/>
    </location>
</feature>
<feature type="signal peptide" evidence="1">
    <location>
        <begin position="1"/>
        <end position="29"/>
    </location>
</feature>
<dbReference type="RefSeq" id="WP_343896896.1">
    <property type="nucleotide sequence ID" value="NZ_BAAAFZ010000060.1"/>
</dbReference>
<evidence type="ECO:0000313" key="4">
    <source>
        <dbReference type="Proteomes" id="UP001501588"/>
    </source>
</evidence>
<organism evidence="3 4">
    <name type="scientific">Craurococcus roseus</name>
    <dbReference type="NCBI Taxonomy" id="77585"/>
    <lineage>
        <taxon>Bacteria</taxon>
        <taxon>Pseudomonadati</taxon>
        <taxon>Pseudomonadota</taxon>
        <taxon>Alphaproteobacteria</taxon>
        <taxon>Acetobacterales</taxon>
        <taxon>Acetobacteraceae</taxon>
        <taxon>Craurococcus</taxon>
    </lineage>
</organism>